<protein>
    <submittedName>
        <fullName evidence="3">Alpha/beta hydrolase family protein</fullName>
        <ecNumber evidence="3">3.4.-.-</ecNumber>
    </submittedName>
</protein>
<evidence type="ECO:0000259" key="2">
    <source>
        <dbReference type="Pfam" id="PF00326"/>
    </source>
</evidence>
<dbReference type="PANTHER" id="PTHR42776">
    <property type="entry name" value="SERINE PEPTIDASE S9 FAMILY MEMBER"/>
    <property type="match status" value="1"/>
</dbReference>
<dbReference type="SUPFAM" id="SSF53474">
    <property type="entry name" value="alpha/beta-Hydrolases"/>
    <property type="match status" value="1"/>
</dbReference>
<accession>A0AB39Q4J0</accession>
<dbReference type="Pfam" id="PF00326">
    <property type="entry name" value="Peptidase_S9"/>
    <property type="match status" value="1"/>
</dbReference>
<feature type="domain" description="Peptidase S9 prolyl oligopeptidase catalytic" evidence="2">
    <location>
        <begin position="602"/>
        <end position="738"/>
    </location>
</feature>
<dbReference type="EC" id="3.4.-.-" evidence="3"/>
<dbReference type="InterPro" id="IPR001375">
    <property type="entry name" value="Peptidase_S9_cat"/>
</dbReference>
<reference evidence="3" key="1">
    <citation type="submission" date="2024-07" db="EMBL/GenBank/DDBJ databases">
        <authorList>
            <person name="Yu S.T."/>
        </authorList>
    </citation>
    <scope>NUCLEOTIDE SEQUENCE</scope>
    <source>
        <strain evidence="3">R28</strain>
    </source>
</reference>
<dbReference type="AlphaFoldDB" id="A0AB39Q4J0"/>
<dbReference type="Gene3D" id="3.40.50.1820">
    <property type="entry name" value="alpha/beta hydrolase"/>
    <property type="match status" value="1"/>
</dbReference>
<dbReference type="PANTHER" id="PTHR42776:SF28">
    <property type="entry name" value="GLUTAMYL ENDOPEPTIDASE, CHLOROPLASTIC-RELATED"/>
    <property type="match status" value="1"/>
</dbReference>
<sequence length="751" mass="79410">MPPEPLGSAVLARPGGAAYDTVRSRTVLFRPDLSVWAVLGSAARSSVADHNPRTVHWRDLPVDPGLAGVAPTRARHADVEIGGMPGSPPWRLPLRTVLSAGLAWHPRLPLVAGLVQQGDGLHPWSADYATRRLTVHQGVRAALSLVSRRPGRSALAWCADGQSALLALPALVATDLTDEGGRGRAWSPMVYEAAGPGHVAFVPGHAELLRLAGASVSVVDPATGALRTLTPPLLVGGLEASPSGRRLLVEHSTAADSGSARRPTGSGDGLVWSRAVLRTDNGSWTAVRATTRWATGHDADTTASSTVVAGGTAIELRTLSDGAGPPAAQERASASGLTVTHDVDDPPVWWHCLTVGGEPAVVSRHRASLRLRAGDDDLRVALPPALGRLGPQAAGHDEAGVVISCVQDGRAGFLRLDRGEPVARIALEPPREEGDSPLESSWATVEDGVPRLVTRRAGRFDRHELRGRRLERVHGTVPPPVGTAPSRTRGRAVPPALVLAPPPGGESARLTHVDGPARGAHTAAQLLWIQVRRSTGAPTQGAAADGGAPVHLSGLRSRTWLLDLPLVWTADARPDAVRQQIVHAVDQAVAILRERPSRGGPVVVGGHSFAATVALHALAHCPSLAGAIAHSGCYNRTLTPEGFQYERRSYWQVPELYRAFSALDFADRLTRPVLLVHGLDDTNVATPPDQAVALYRAVVATGGRGRLVLLPYEGHNFRHRESLETVAREHDAWLTACAALCDHRAESPERT</sequence>
<gene>
    <name evidence="3" type="ORF">AB5J49_34740</name>
</gene>
<organism evidence="3">
    <name type="scientific">Streptomyces sp. R28</name>
    <dbReference type="NCBI Taxonomy" id="3238628"/>
    <lineage>
        <taxon>Bacteria</taxon>
        <taxon>Bacillati</taxon>
        <taxon>Actinomycetota</taxon>
        <taxon>Actinomycetes</taxon>
        <taxon>Kitasatosporales</taxon>
        <taxon>Streptomycetaceae</taxon>
        <taxon>Streptomyces</taxon>
    </lineage>
</organism>
<evidence type="ECO:0000313" key="3">
    <source>
        <dbReference type="EMBL" id="XDQ38097.1"/>
    </source>
</evidence>
<dbReference type="InterPro" id="IPR029058">
    <property type="entry name" value="AB_hydrolase_fold"/>
</dbReference>
<dbReference type="GO" id="GO:0006508">
    <property type="term" value="P:proteolysis"/>
    <property type="evidence" value="ECO:0007669"/>
    <property type="project" value="InterPro"/>
</dbReference>
<proteinExistence type="predicted"/>
<name>A0AB39Q4J0_9ACTN</name>
<evidence type="ECO:0000256" key="1">
    <source>
        <dbReference type="ARBA" id="ARBA00022801"/>
    </source>
</evidence>
<dbReference type="RefSeq" id="WP_369172804.1">
    <property type="nucleotide sequence ID" value="NZ_CP163439.1"/>
</dbReference>
<dbReference type="EMBL" id="CP163439">
    <property type="protein sequence ID" value="XDQ38097.1"/>
    <property type="molecule type" value="Genomic_DNA"/>
</dbReference>
<dbReference type="GO" id="GO:0004252">
    <property type="term" value="F:serine-type endopeptidase activity"/>
    <property type="evidence" value="ECO:0007669"/>
    <property type="project" value="TreeGrafter"/>
</dbReference>
<keyword evidence="1 3" id="KW-0378">Hydrolase</keyword>